<evidence type="ECO:0000256" key="1">
    <source>
        <dbReference type="ARBA" id="ARBA00004651"/>
    </source>
</evidence>
<dbReference type="SUPFAM" id="SSF161098">
    <property type="entry name" value="MetI-like"/>
    <property type="match status" value="1"/>
</dbReference>
<feature type="transmembrane region" description="Helical" evidence="7">
    <location>
        <begin position="259"/>
        <end position="279"/>
    </location>
</feature>
<keyword evidence="2 7" id="KW-0813">Transport</keyword>
<evidence type="ECO:0000256" key="2">
    <source>
        <dbReference type="ARBA" id="ARBA00022448"/>
    </source>
</evidence>
<feature type="compositionally biased region" description="Gly residues" evidence="8">
    <location>
        <begin position="22"/>
        <end position="45"/>
    </location>
</feature>
<evidence type="ECO:0000259" key="9">
    <source>
        <dbReference type="PROSITE" id="PS50928"/>
    </source>
</evidence>
<dbReference type="Pfam" id="PF00528">
    <property type="entry name" value="BPD_transp_1"/>
    <property type="match status" value="1"/>
</dbReference>
<name>A0ABZ0QLQ5_9FIRM</name>
<dbReference type="PROSITE" id="PS50928">
    <property type="entry name" value="ABC_TM1"/>
    <property type="match status" value="1"/>
</dbReference>
<evidence type="ECO:0000313" key="11">
    <source>
        <dbReference type="Proteomes" id="UP001304683"/>
    </source>
</evidence>
<keyword evidence="5 7" id="KW-1133">Transmembrane helix</keyword>
<evidence type="ECO:0000313" key="10">
    <source>
        <dbReference type="EMBL" id="WPD18430.1"/>
    </source>
</evidence>
<dbReference type="Proteomes" id="UP001304683">
    <property type="component" value="Chromosome"/>
</dbReference>
<keyword evidence="6 7" id="KW-0472">Membrane</keyword>
<dbReference type="InterPro" id="IPR000515">
    <property type="entry name" value="MetI-like"/>
</dbReference>
<feature type="transmembrane region" description="Helical" evidence="7">
    <location>
        <begin position="148"/>
        <end position="173"/>
    </location>
</feature>
<dbReference type="CDD" id="cd06261">
    <property type="entry name" value="TM_PBP2"/>
    <property type="match status" value="1"/>
</dbReference>
<keyword evidence="4 7" id="KW-0812">Transmembrane</keyword>
<dbReference type="InterPro" id="IPR025966">
    <property type="entry name" value="OppC_N"/>
</dbReference>
<dbReference type="RefSeq" id="WP_318750267.1">
    <property type="nucleotide sequence ID" value="NZ_CP132508.1"/>
</dbReference>
<organism evidence="10 11">
    <name type="scientific">Thermaerobacter composti</name>
    <dbReference type="NCBI Taxonomy" id="554949"/>
    <lineage>
        <taxon>Bacteria</taxon>
        <taxon>Bacillati</taxon>
        <taxon>Bacillota</taxon>
        <taxon>Clostridia</taxon>
        <taxon>Eubacteriales</taxon>
        <taxon>Clostridiales Family XVII. Incertae Sedis</taxon>
        <taxon>Thermaerobacter</taxon>
    </lineage>
</organism>
<feature type="transmembrane region" description="Helical" evidence="7">
    <location>
        <begin position="185"/>
        <end position="205"/>
    </location>
</feature>
<feature type="transmembrane region" description="Helical" evidence="7">
    <location>
        <begin position="315"/>
        <end position="334"/>
    </location>
</feature>
<dbReference type="InterPro" id="IPR035906">
    <property type="entry name" value="MetI-like_sf"/>
</dbReference>
<feature type="transmembrane region" description="Helical" evidence="7">
    <location>
        <begin position="85"/>
        <end position="106"/>
    </location>
</feature>
<protein>
    <submittedName>
        <fullName evidence="10">ABC transporter permease</fullName>
    </submittedName>
</protein>
<dbReference type="PANTHER" id="PTHR43386:SF22">
    <property type="entry name" value="OLIGOPEPTIDE TRANSPORT SYSTEM PERMEASE PROTEIN OPPC"/>
    <property type="match status" value="1"/>
</dbReference>
<reference evidence="10 11" key="1">
    <citation type="submission" date="2023-08" db="EMBL/GenBank/DDBJ databases">
        <title>Genome sequence of Thermaerobacter compostii strain Ins1, a spore-forming filamentous bacterium isolated from a deep geothermal reservoir.</title>
        <authorList>
            <person name="Bregnard D."/>
            <person name="Gonzalez D."/>
            <person name="Junier P."/>
        </authorList>
    </citation>
    <scope>NUCLEOTIDE SEQUENCE [LARGE SCALE GENOMIC DNA]</scope>
    <source>
        <strain evidence="10 11">Ins1</strain>
    </source>
</reference>
<dbReference type="EMBL" id="CP132508">
    <property type="protein sequence ID" value="WPD18430.1"/>
    <property type="molecule type" value="Genomic_DNA"/>
</dbReference>
<feature type="region of interest" description="Disordered" evidence="8">
    <location>
        <begin position="1"/>
        <end position="61"/>
    </location>
</feature>
<evidence type="ECO:0000256" key="7">
    <source>
        <dbReference type="RuleBase" id="RU363032"/>
    </source>
</evidence>
<comment type="subcellular location">
    <subcellularLocation>
        <location evidence="1 7">Cell membrane</location>
        <topology evidence="1 7">Multi-pass membrane protein</topology>
    </subcellularLocation>
</comment>
<keyword evidence="11" id="KW-1185">Reference proteome</keyword>
<evidence type="ECO:0000256" key="8">
    <source>
        <dbReference type="SAM" id="MobiDB-lite"/>
    </source>
</evidence>
<evidence type="ECO:0000256" key="5">
    <source>
        <dbReference type="ARBA" id="ARBA00022989"/>
    </source>
</evidence>
<dbReference type="Pfam" id="PF12911">
    <property type="entry name" value="OppC_N"/>
    <property type="match status" value="1"/>
</dbReference>
<sequence>MKASSHQALPGSPARPRCDPAEGGGSASTGPGGGAPGAGGEGGGSPAVPWAEGGDGFGGVPPEALAPAAPGYWQEAWRRLRRNPLAMAGLVVSGLMVLAAAIGPVLSPYGYDEQVLAEANQPPSAAHWFGTDHLGRDILTRVLYGARISLAVGIMASLIGLTIGVAYGAIAGFYGGVVDNVMMRVIDVIYGLPFILYVVLLMVVLGPGLDNVFIALGAVYWTGMARIVRGEVLSLKQREFVLAARVMGVPPWRVVWRHLVPNAIGPILVTMTLLVPEAIFSEAFLSYLGLGVQAPIASWGVLAAEGNRALRAAPWALFFPATFICITMLAFNFLGDGLRDALDPRLR</sequence>
<dbReference type="Gene3D" id="1.10.3720.10">
    <property type="entry name" value="MetI-like"/>
    <property type="match status" value="1"/>
</dbReference>
<feature type="domain" description="ABC transmembrane type-1" evidence="9">
    <location>
        <begin position="146"/>
        <end position="335"/>
    </location>
</feature>
<proteinExistence type="inferred from homology"/>
<dbReference type="PANTHER" id="PTHR43386">
    <property type="entry name" value="OLIGOPEPTIDE TRANSPORT SYSTEM PERMEASE PROTEIN APPC"/>
    <property type="match status" value="1"/>
</dbReference>
<gene>
    <name evidence="10" type="ORF">Q5761_08640</name>
</gene>
<evidence type="ECO:0000256" key="3">
    <source>
        <dbReference type="ARBA" id="ARBA00022475"/>
    </source>
</evidence>
<evidence type="ECO:0000256" key="4">
    <source>
        <dbReference type="ARBA" id="ARBA00022692"/>
    </source>
</evidence>
<evidence type="ECO:0000256" key="6">
    <source>
        <dbReference type="ARBA" id="ARBA00023136"/>
    </source>
</evidence>
<keyword evidence="3" id="KW-1003">Cell membrane</keyword>
<comment type="similarity">
    <text evidence="7">Belongs to the binding-protein-dependent transport system permease family.</text>
</comment>
<feature type="transmembrane region" description="Helical" evidence="7">
    <location>
        <begin position="285"/>
        <end position="303"/>
    </location>
</feature>
<dbReference type="InterPro" id="IPR050366">
    <property type="entry name" value="BP-dependent_transpt_permease"/>
</dbReference>
<accession>A0ABZ0QLQ5</accession>